<dbReference type="SMART" id="SM00315">
    <property type="entry name" value="RGS"/>
    <property type="match status" value="1"/>
</dbReference>
<dbReference type="Gene3D" id="1.10.167.10">
    <property type="entry name" value="Regulator of G-protein Signalling 4, domain 2"/>
    <property type="match status" value="1"/>
</dbReference>
<dbReference type="Pfam" id="PF00615">
    <property type="entry name" value="RGS"/>
    <property type="match status" value="1"/>
</dbReference>
<dbReference type="InterPro" id="IPR036388">
    <property type="entry name" value="WH-like_DNA-bd_sf"/>
</dbReference>
<dbReference type="PROSITE" id="PS50186">
    <property type="entry name" value="DEP"/>
    <property type="match status" value="1"/>
</dbReference>
<dbReference type="Proteomes" id="UP000008144">
    <property type="component" value="Chromosome 9"/>
</dbReference>
<evidence type="ECO:0000313" key="4">
    <source>
        <dbReference type="Ensembl" id="ENSCINP00000032237.1"/>
    </source>
</evidence>
<dbReference type="PRINTS" id="PR01301">
    <property type="entry name" value="RGSPROTEIN"/>
</dbReference>
<dbReference type="Gene3D" id="1.10.1240.60">
    <property type="match status" value="1"/>
</dbReference>
<dbReference type="Gene3D" id="1.10.10.10">
    <property type="entry name" value="Winged helix-like DNA-binding domain superfamily/Winged helix DNA-binding domain"/>
    <property type="match status" value="1"/>
</dbReference>
<dbReference type="HOGENOM" id="CLU_025092_4_0_1"/>
<dbReference type="PANTHER" id="PTHR45746">
    <property type="entry name" value="LP21163P"/>
    <property type="match status" value="1"/>
</dbReference>
<dbReference type="SUPFAM" id="SSF48097">
    <property type="entry name" value="Regulator of G-protein signaling, RGS"/>
    <property type="match status" value="1"/>
</dbReference>
<dbReference type="AlphaFoldDB" id="H2XRF3"/>
<proteinExistence type="predicted"/>
<dbReference type="PANTHER" id="PTHR45746:SF6">
    <property type="entry name" value="LP21163P"/>
    <property type="match status" value="1"/>
</dbReference>
<accession>H2XRF3</accession>
<dbReference type="Ensembl" id="ENSCINT00000030910.1">
    <property type="protein sequence ID" value="ENSCINP00000032237.1"/>
    <property type="gene ID" value="ENSCING00000023382.1"/>
</dbReference>
<dbReference type="GO" id="GO:0043005">
    <property type="term" value="C:neuron projection"/>
    <property type="evidence" value="ECO:0000318"/>
    <property type="project" value="GO_Central"/>
</dbReference>
<keyword evidence="5" id="KW-1185">Reference proteome</keyword>
<protein>
    <recommendedName>
        <fullName evidence="6">RGS domain-containing protein</fullName>
    </recommendedName>
</protein>
<dbReference type="InterPro" id="IPR044926">
    <property type="entry name" value="RGS_subdomain_2"/>
</dbReference>
<dbReference type="InterPro" id="IPR036390">
    <property type="entry name" value="WH_DNA-bd_sf"/>
</dbReference>
<dbReference type="GO" id="GO:0007186">
    <property type="term" value="P:G protein-coupled receptor signaling pathway"/>
    <property type="evidence" value="ECO:0000318"/>
    <property type="project" value="GO_Central"/>
</dbReference>
<reference evidence="5" key="1">
    <citation type="journal article" date="2002" name="Science">
        <title>The draft genome of Ciona intestinalis: insights into chordate and vertebrate origins.</title>
        <authorList>
            <person name="Dehal P."/>
            <person name="Satou Y."/>
            <person name="Campbell R.K."/>
            <person name="Chapman J."/>
            <person name="Degnan B."/>
            <person name="De Tomaso A."/>
            <person name="Davidson B."/>
            <person name="Di Gregorio A."/>
            <person name="Gelpke M."/>
            <person name="Goodstein D.M."/>
            <person name="Harafuji N."/>
            <person name="Hastings K.E."/>
            <person name="Ho I."/>
            <person name="Hotta K."/>
            <person name="Huang W."/>
            <person name="Kawashima T."/>
            <person name="Lemaire P."/>
            <person name="Martinez D."/>
            <person name="Meinertzhagen I.A."/>
            <person name="Necula S."/>
            <person name="Nonaka M."/>
            <person name="Putnam N."/>
            <person name="Rash S."/>
            <person name="Saiga H."/>
            <person name="Satake M."/>
            <person name="Terry A."/>
            <person name="Yamada L."/>
            <person name="Wang H.G."/>
            <person name="Awazu S."/>
            <person name="Azumi K."/>
            <person name="Boore J."/>
            <person name="Branno M."/>
            <person name="Chin-Bow S."/>
            <person name="DeSantis R."/>
            <person name="Doyle S."/>
            <person name="Francino P."/>
            <person name="Keys D.N."/>
            <person name="Haga S."/>
            <person name="Hayashi H."/>
            <person name="Hino K."/>
            <person name="Imai K.S."/>
            <person name="Inaba K."/>
            <person name="Kano S."/>
            <person name="Kobayashi K."/>
            <person name="Kobayashi M."/>
            <person name="Lee B.I."/>
            <person name="Makabe K.W."/>
            <person name="Manohar C."/>
            <person name="Matassi G."/>
            <person name="Medina M."/>
            <person name="Mochizuki Y."/>
            <person name="Mount S."/>
            <person name="Morishita T."/>
            <person name="Miura S."/>
            <person name="Nakayama A."/>
            <person name="Nishizaka S."/>
            <person name="Nomoto H."/>
            <person name="Ohta F."/>
            <person name="Oishi K."/>
            <person name="Rigoutsos I."/>
            <person name="Sano M."/>
            <person name="Sasaki A."/>
            <person name="Sasakura Y."/>
            <person name="Shoguchi E."/>
            <person name="Shin-i T."/>
            <person name="Spagnuolo A."/>
            <person name="Stainier D."/>
            <person name="Suzuki M.M."/>
            <person name="Tassy O."/>
            <person name="Takatori N."/>
            <person name="Tokuoka M."/>
            <person name="Yagi K."/>
            <person name="Yoshizaki F."/>
            <person name="Wada S."/>
            <person name="Zhang C."/>
            <person name="Hyatt P.D."/>
            <person name="Larimer F."/>
            <person name="Detter C."/>
            <person name="Doggett N."/>
            <person name="Glavina T."/>
            <person name="Hawkins T."/>
            <person name="Richardson P."/>
            <person name="Lucas S."/>
            <person name="Kohara Y."/>
            <person name="Levine M."/>
            <person name="Satoh N."/>
            <person name="Rokhsar D.S."/>
        </authorList>
    </citation>
    <scope>NUCLEOTIDE SEQUENCE [LARGE SCALE GENOMIC DNA]</scope>
</reference>
<dbReference type="GO" id="GO:0009968">
    <property type="term" value="P:negative regulation of signal transduction"/>
    <property type="evidence" value="ECO:0007669"/>
    <property type="project" value="UniProtKB-KW"/>
</dbReference>
<reference evidence="4" key="3">
    <citation type="submission" date="2025-08" db="UniProtKB">
        <authorList>
            <consortium name="Ensembl"/>
        </authorList>
    </citation>
    <scope>IDENTIFICATION</scope>
</reference>
<evidence type="ECO:0000259" key="3">
    <source>
        <dbReference type="PROSITE" id="PS50186"/>
    </source>
</evidence>
<feature type="domain" description="DEP" evidence="3">
    <location>
        <begin position="35"/>
        <end position="98"/>
    </location>
</feature>
<dbReference type="InterPro" id="IPR040759">
    <property type="entry name" value="RGS_DHEX"/>
</dbReference>
<dbReference type="InterPro" id="IPR047016">
    <property type="entry name" value="RGS6/7/9/11"/>
</dbReference>
<sequence>MQNEIFHIKPRKPKKTTINSRQSFRIKSSNECENFTADMLIQWLEENLDISSFEVTTEASHLATLLCRMGFVYPCKYDWNVTITLPTEDPNLQFRFQNPYYWPTETLSASDTDYASHLLSRESGCHDAPLDEYEMKYLQELRRLMLGNWNVIQSKVQIADKLLSQCNPGDREIKRRQEYAFWRVNRPLTNHNSDSRVRPKDWNVMARGLNRYFSSYVQVAVTGNMYYVVKTDETKSANPRSITASCTRWVHVLSTIRYSFSILNRIIKTCTEWMNFDPLWQEEEEYKNPWHSDAAKRMWPEPSNIAGEPYKQEVVSWGLSFEKLIESKIGRVYFQEHLKKEFSEENLLFYLRCAYLHSAPLSEVDGLIKEIFEQYISPNSDTPINIDTQTALKVSKLIKTKRTRHTFDPALDHIYSLMKKDSYKRFLVSSVYKAAVKNAKHPKEKPGFARHTRCIHTPHAHCRVI</sequence>
<dbReference type="GO" id="GO:0008277">
    <property type="term" value="P:regulation of G protein-coupled receptor signaling pathway"/>
    <property type="evidence" value="ECO:0007669"/>
    <property type="project" value="InterPro"/>
</dbReference>
<dbReference type="GO" id="GO:0005737">
    <property type="term" value="C:cytoplasm"/>
    <property type="evidence" value="ECO:0000318"/>
    <property type="project" value="GO_Central"/>
</dbReference>
<evidence type="ECO:0000313" key="5">
    <source>
        <dbReference type="Proteomes" id="UP000008144"/>
    </source>
</evidence>
<evidence type="ECO:0008006" key="6">
    <source>
        <dbReference type="Google" id="ProtNLM"/>
    </source>
</evidence>
<dbReference type="SUPFAM" id="SSF46785">
    <property type="entry name" value="Winged helix' DNA-binding domain"/>
    <property type="match status" value="1"/>
</dbReference>
<evidence type="ECO:0000256" key="1">
    <source>
        <dbReference type="ARBA" id="ARBA00022700"/>
    </source>
</evidence>
<feature type="domain" description="RGS" evidence="2">
    <location>
        <begin position="320"/>
        <end position="436"/>
    </location>
</feature>
<dbReference type="GeneTree" id="ENSGT00940000170158"/>
<dbReference type="GO" id="GO:0005096">
    <property type="term" value="F:GTPase activator activity"/>
    <property type="evidence" value="ECO:0000318"/>
    <property type="project" value="GO_Central"/>
</dbReference>
<dbReference type="InParanoid" id="H2XRF3"/>
<dbReference type="Pfam" id="PF18148">
    <property type="entry name" value="RGS_DHEX"/>
    <property type="match status" value="1"/>
</dbReference>
<dbReference type="STRING" id="7719.ENSCINP00000032237"/>
<dbReference type="InterPro" id="IPR016137">
    <property type="entry name" value="RGS"/>
</dbReference>
<name>H2XRF3_CIOIN</name>
<dbReference type="EMBL" id="EAAA01002798">
    <property type="status" value="NOT_ANNOTATED_CDS"/>
    <property type="molecule type" value="Genomic_DNA"/>
</dbReference>
<dbReference type="InterPro" id="IPR047017">
    <property type="entry name" value="RGS6/7/9/11_DHEX_sf"/>
</dbReference>
<dbReference type="GO" id="GO:0035556">
    <property type="term" value="P:intracellular signal transduction"/>
    <property type="evidence" value="ECO:0007669"/>
    <property type="project" value="InterPro"/>
</dbReference>
<reference evidence="4" key="4">
    <citation type="submission" date="2025-09" db="UniProtKB">
        <authorList>
            <consortium name="Ensembl"/>
        </authorList>
    </citation>
    <scope>IDENTIFICATION</scope>
</reference>
<dbReference type="InterPro" id="IPR000591">
    <property type="entry name" value="DEP_dom"/>
</dbReference>
<dbReference type="PROSITE" id="PS50132">
    <property type="entry name" value="RGS"/>
    <property type="match status" value="1"/>
</dbReference>
<reference evidence="4" key="2">
    <citation type="journal article" date="2008" name="Genome Biol.">
        <title>Improved genome assembly and evidence-based global gene model set for the chordate Ciona intestinalis: new insight into intron and operon populations.</title>
        <authorList>
            <person name="Satou Y."/>
            <person name="Mineta K."/>
            <person name="Ogasawara M."/>
            <person name="Sasakura Y."/>
            <person name="Shoguchi E."/>
            <person name="Ueno K."/>
            <person name="Yamada L."/>
            <person name="Matsumoto J."/>
            <person name="Wasserscheid J."/>
            <person name="Dewar K."/>
            <person name="Wiley G.B."/>
            <person name="Macmil S.L."/>
            <person name="Roe B.A."/>
            <person name="Zeller R.W."/>
            <person name="Hastings K.E."/>
            <person name="Lemaire P."/>
            <person name="Lindquist E."/>
            <person name="Endo T."/>
            <person name="Hotta K."/>
            <person name="Inaba K."/>
        </authorList>
    </citation>
    <scope>NUCLEOTIDE SEQUENCE [LARGE SCALE GENOMIC DNA]</scope>
    <source>
        <strain evidence="4">wild type</strain>
    </source>
</reference>
<evidence type="ECO:0000259" key="2">
    <source>
        <dbReference type="PROSITE" id="PS50132"/>
    </source>
</evidence>
<dbReference type="InterPro" id="IPR036305">
    <property type="entry name" value="RGS_sf"/>
</dbReference>
<keyword evidence="1" id="KW-0734">Signal transduction inhibitor</keyword>
<organism evidence="4 5">
    <name type="scientific">Ciona intestinalis</name>
    <name type="common">Transparent sea squirt</name>
    <name type="synonym">Ascidia intestinalis</name>
    <dbReference type="NCBI Taxonomy" id="7719"/>
    <lineage>
        <taxon>Eukaryota</taxon>
        <taxon>Metazoa</taxon>
        <taxon>Chordata</taxon>
        <taxon>Tunicata</taxon>
        <taxon>Ascidiacea</taxon>
        <taxon>Phlebobranchia</taxon>
        <taxon>Cionidae</taxon>
        <taxon>Ciona</taxon>
    </lineage>
</organism>